<dbReference type="Pfam" id="PF00664">
    <property type="entry name" value="ABC_membrane"/>
    <property type="match status" value="1"/>
</dbReference>
<dbReference type="Gene3D" id="1.20.1560.10">
    <property type="entry name" value="ABC transporter type 1, transmembrane domain"/>
    <property type="match status" value="1"/>
</dbReference>
<dbReference type="GO" id="GO:0015421">
    <property type="term" value="F:ABC-type oligopeptide transporter activity"/>
    <property type="evidence" value="ECO:0007669"/>
    <property type="project" value="TreeGrafter"/>
</dbReference>
<dbReference type="FunFam" id="3.40.50.300:FF:000218">
    <property type="entry name" value="Multidrug ABC transporter ATP-binding protein"/>
    <property type="match status" value="1"/>
</dbReference>
<dbReference type="GO" id="GO:0005524">
    <property type="term" value="F:ATP binding"/>
    <property type="evidence" value="ECO:0007669"/>
    <property type="project" value="UniProtKB-KW"/>
</dbReference>
<dbReference type="InterPro" id="IPR003439">
    <property type="entry name" value="ABC_transporter-like_ATP-bd"/>
</dbReference>
<dbReference type="EMBL" id="AP019695">
    <property type="protein sequence ID" value="BBK23437.1"/>
    <property type="molecule type" value="Genomic_DNA"/>
</dbReference>
<feature type="transmembrane region" description="Helical" evidence="7">
    <location>
        <begin position="281"/>
        <end position="302"/>
    </location>
</feature>
<evidence type="ECO:0000256" key="3">
    <source>
        <dbReference type="ARBA" id="ARBA00022741"/>
    </source>
</evidence>
<evidence type="ECO:0000256" key="2">
    <source>
        <dbReference type="ARBA" id="ARBA00022692"/>
    </source>
</evidence>
<feature type="transmembrane region" description="Helical" evidence="7">
    <location>
        <begin position="163"/>
        <end position="178"/>
    </location>
</feature>
<dbReference type="Gene3D" id="3.40.50.300">
    <property type="entry name" value="P-loop containing nucleotide triphosphate hydrolases"/>
    <property type="match status" value="1"/>
</dbReference>
<gene>
    <name evidence="10" type="ORF">Aargi30884_23400</name>
</gene>
<feature type="transmembrane region" description="Helical" evidence="7">
    <location>
        <begin position="140"/>
        <end position="157"/>
    </location>
</feature>
<dbReference type="PROSITE" id="PS50893">
    <property type="entry name" value="ABC_TRANSPORTER_2"/>
    <property type="match status" value="1"/>
</dbReference>
<name>A0A6N4TL32_9FIRM</name>
<evidence type="ECO:0000259" key="9">
    <source>
        <dbReference type="PROSITE" id="PS50929"/>
    </source>
</evidence>
<evidence type="ECO:0000256" key="1">
    <source>
        <dbReference type="ARBA" id="ARBA00004651"/>
    </source>
</evidence>
<keyword evidence="4" id="KW-0067">ATP-binding</keyword>
<evidence type="ECO:0000256" key="6">
    <source>
        <dbReference type="ARBA" id="ARBA00023136"/>
    </source>
</evidence>
<keyword evidence="2 7" id="KW-0812">Transmembrane</keyword>
<sequence>MNTMKKFIRYYKPYKTIFFLDMFCALVISLIDLAFPQILNYLNATFYLQSKDAIMKGLLYLAIGLFVMYVIRSICRYYVSAQGHIMGSRMESDMRQELFDQFERLSFSYYDENNTGEMMSKLVSDLFDISEFAHHGPENIFISLLKIFGSFLLLLYIHVPLTIILMIVTICMLLFSLAQNKKMQATFMDNRKKIAGVNARLQDSLAGIRVVKSFANEDIERNKFSESNLQFLDSKINNYHCMGRFHAGNNFFQGMLYLTILVAGGYFIAQGTLSPVSLATYALYINIFVAPIEVLVEFTEMFQKGFSGFRRFLDVMETKPEIRDCVDAQDLTDVEGVIDYHNVSFSYNADEPVLENVNIHIDAGKSIALVGPSGGGKTTICSLLPRFYDVCEGSITIDGKDIRSLTLNSLRKAIGIVQQDVYLFTGSILENIAYGRPDASKEEIIDAAKKANIHDFIMSLPDGYDTYVGERGTRLSGGQKQRISIARVFLKDPKILILDEATSALDNESERHIQKSLEELAKNRTCITIAHRLSTIRHADEIIVIGENGMEERGTHEQLLKENGVYANYYRLQFEGLDD</sequence>
<keyword evidence="5 7" id="KW-1133">Transmembrane helix</keyword>
<evidence type="ECO:0000259" key="8">
    <source>
        <dbReference type="PROSITE" id="PS50893"/>
    </source>
</evidence>
<dbReference type="GO" id="GO:0005886">
    <property type="term" value="C:plasma membrane"/>
    <property type="evidence" value="ECO:0007669"/>
    <property type="project" value="UniProtKB-SubCell"/>
</dbReference>
<evidence type="ECO:0000313" key="10">
    <source>
        <dbReference type="EMBL" id="BBK23437.1"/>
    </source>
</evidence>
<dbReference type="PROSITE" id="PS00211">
    <property type="entry name" value="ABC_TRANSPORTER_1"/>
    <property type="match status" value="1"/>
</dbReference>
<dbReference type="InterPro" id="IPR003593">
    <property type="entry name" value="AAA+_ATPase"/>
</dbReference>
<evidence type="ECO:0000256" key="4">
    <source>
        <dbReference type="ARBA" id="ARBA00022840"/>
    </source>
</evidence>
<dbReference type="InterPro" id="IPR011527">
    <property type="entry name" value="ABC1_TM_dom"/>
</dbReference>
<keyword evidence="3" id="KW-0547">Nucleotide-binding</keyword>
<dbReference type="SMART" id="SM00382">
    <property type="entry name" value="AAA"/>
    <property type="match status" value="1"/>
</dbReference>
<reference evidence="11" key="1">
    <citation type="submission" date="2019-05" db="EMBL/GenBank/DDBJ databases">
        <title>Complete genome sequencing of Absiella argi strain JCM 30884.</title>
        <authorList>
            <person name="Sakamoto M."/>
            <person name="Murakami T."/>
            <person name="Mori H."/>
        </authorList>
    </citation>
    <scope>NUCLEOTIDE SEQUENCE [LARGE SCALE GENOMIC DNA]</scope>
    <source>
        <strain evidence="11">JCM 30884</strain>
    </source>
</reference>
<evidence type="ECO:0000256" key="7">
    <source>
        <dbReference type="SAM" id="Phobius"/>
    </source>
</evidence>
<evidence type="ECO:0000256" key="5">
    <source>
        <dbReference type="ARBA" id="ARBA00022989"/>
    </source>
</evidence>
<keyword evidence="6 7" id="KW-0472">Membrane</keyword>
<dbReference type="InterPro" id="IPR017871">
    <property type="entry name" value="ABC_transporter-like_CS"/>
</dbReference>
<dbReference type="AlphaFoldDB" id="A0A6N4TL32"/>
<dbReference type="CDD" id="cd18549">
    <property type="entry name" value="ABC_6TM_YwjA_like"/>
    <property type="match status" value="1"/>
</dbReference>
<dbReference type="InterPro" id="IPR027417">
    <property type="entry name" value="P-loop_NTPase"/>
</dbReference>
<dbReference type="RefSeq" id="WP_115715961.1">
    <property type="nucleotide sequence ID" value="NZ_AP019695.1"/>
</dbReference>
<organism evidence="10 11">
    <name type="scientific">Amedibacterium intestinale</name>
    <dbReference type="NCBI Taxonomy" id="2583452"/>
    <lineage>
        <taxon>Bacteria</taxon>
        <taxon>Bacillati</taxon>
        <taxon>Bacillota</taxon>
        <taxon>Erysipelotrichia</taxon>
        <taxon>Erysipelotrichales</taxon>
        <taxon>Erysipelotrichaceae</taxon>
        <taxon>Amedibacterium</taxon>
    </lineage>
</organism>
<dbReference type="GO" id="GO:0016887">
    <property type="term" value="F:ATP hydrolysis activity"/>
    <property type="evidence" value="ECO:0007669"/>
    <property type="project" value="InterPro"/>
</dbReference>
<dbReference type="InterPro" id="IPR039421">
    <property type="entry name" value="Type_1_exporter"/>
</dbReference>
<dbReference type="InterPro" id="IPR036640">
    <property type="entry name" value="ABC1_TM_sf"/>
</dbReference>
<dbReference type="KEGG" id="aarg:Aargi30884_23400"/>
<dbReference type="SUPFAM" id="SSF52540">
    <property type="entry name" value="P-loop containing nucleoside triphosphate hydrolases"/>
    <property type="match status" value="1"/>
</dbReference>
<feature type="domain" description="ABC transmembrane type-1" evidence="9">
    <location>
        <begin position="19"/>
        <end position="304"/>
    </location>
</feature>
<comment type="subcellular location">
    <subcellularLocation>
        <location evidence="1">Cell membrane</location>
        <topology evidence="1">Multi-pass membrane protein</topology>
    </subcellularLocation>
</comment>
<accession>A0A6N4TL32</accession>
<dbReference type="PANTHER" id="PTHR43394">
    <property type="entry name" value="ATP-DEPENDENT PERMEASE MDL1, MITOCHONDRIAL"/>
    <property type="match status" value="1"/>
</dbReference>
<feature type="transmembrane region" description="Helical" evidence="7">
    <location>
        <begin position="58"/>
        <end position="79"/>
    </location>
</feature>
<evidence type="ECO:0000313" key="11">
    <source>
        <dbReference type="Proteomes" id="UP000464754"/>
    </source>
</evidence>
<dbReference type="CDD" id="cd03251">
    <property type="entry name" value="ABCC_MsbA"/>
    <property type="match status" value="1"/>
</dbReference>
<dbReference type="PANTHER" id="PTHR43394:SF1">
    <property type="entry name" value="ATP-BINDING CASSETTE SUB-FAMILY B MEMBER 10, MITOCHONDRIAL"/>
    <property type="match status" value="1"/>
</dbReference>
<feature type="transmembrane region" description="Helical" evidence="7">
    <location>
        <begin position="251"/>
        <end position="269"/>
    </location>
</feature>
<keyword evidence="11" id="KW-1185">Reference proteome</keyword>
<dbReference type="SUPFAM" id="SSF90123">
    <property type="entry name" value="ABC transporter transmembrane region"/>
    <property type="match status" value="1"/>
</dbReference>
<proteinExistence type="predicted"/>
<feature type="transmembrane region" description="Helical" evidence="7">
    <location>
        <begin position="16"/>
        <end position="38"/>
    </location>
</feature>
<protein>
    <submittedName>
        <fullName evidence="10">Thiamine ABC transporter permease</fullName>
    </submittedName>
</protein>
<dbReference type="Proteomes" id="UP000464754">
    <property type="component" value="Chromosome"/>
</dbReference>
<dbReference type="PROSITE" id="PS50929">
    <property type="entry name" value="ABC_TM1F"/>
    <property type="match status" value="1"/>
</dbReference>
<dbReference type="Pfam" id="PF00005">
    <property type="entry name" value="ABC_tran"/>
    <property type="match status" value="1"/>
</dbReference>
<feature type="domain" description="ABC transporter" evidence="8">
    <location>
        <begin position="338"/>
        <end position="572"/>
    </location>
</feature>